<feature type="domain" description="Peptidase C39" evidence="1">
    <location>
        <begin position="721"/>
        <end position="826"/>
    </location>
</feature>
<dbReference type="InterPro" id="IPR005074">
    <property type="entry name" value="Peptidase_C39"/>
</dbReference>
<proteinExistence type="predicted"/>
<dbReference type="Gene3D" id="3.90.70.10">
    <property type="entry name" value="Cysteine proteinases"/>
    <property type="match status" value="1"/>
</dbReference>
<dbReference type="SUPFAM" id="SSF69304">
    <property type="entry name" value="Tricorn protease N-terminal domain"/>
    <property type="match status" value="1"/>
</dbReference>
<dbReference type="EMBL" id="VUMT01000003">
    <property type="protein sequence ID" value="MSS62874.1"/>
    <property type="molecule type" value="Genomic_DNA"/>
</dbReference>
<dbReference type="GO" id="GO:0008233">
    <property type="term" value="F:peptidase activity"/>
    <property type="evidence" value="ECO:0007669"/>
    <property type="project" value="InterPro"/>
</dbReference>
<evidence type="ECO:0000313" key="2">
    <source>
        <dbReference type="EMBL" id="MSS62874.1"/>
    </source>
</evidence>
<keyword evidence="3" id="KW-1185">Reference proteome</keyword>
<name>A0A6L5XWB4_9FIRM</name>
<dbReference type="GO" id="GO:0016020">
    <property type="term" value="C:membrane"/>
    <property type="evidence" value="ECO:0007669"/>
    <property type="project" value="InterPro"/>
</dbReference>
<protein>
    <recommendedName>
        <fullName evidence="1">Peptidase C39 domain-containing protein</fullName>
    </recommendedName>
</protein>
<organism evidence="2 3">
    <name type="scientific">Velocimicrobium porci</name>
    <dbReference type="NCBI Taxonomy" id="2606634"/>
    <lineage>
        <taxon>Bacteria</taxon>
        <taxon>Bacillati</taxon>
        <taxon>Bacillota</taxon>
        <taxon>Clostridia</taxon>
        <taxon>Lachnospirales</taxon>
        <taxon>Lachnospiraceae</taxon>
        <taxon>Velocimicrobium</taxon>
    </lineage>
</organism>
<accession>A0A6L5XWB4</accession>
<dbReference type="GO" id="GO:0006508">
    <property type="term" value="P:proteolysis"/>
    <property type="evidence" value="ECO:0007669"/>
    <property type="project" value="InterPro"/>
</dbReference>
<evidence type="ECO:0000313" key="3">
    <source>
        <dbReference type="Proteomes" id="UP000482209"/>
    </source>
</evidence>
<sequence length="840" mass="95454">MYKRVYKIIVLTTVFIATLIFMSENIKEEEINLTSAVKMEDASFPLLYIESGGYVINRLHGYSGNIEANVIRESMTPIDNDKTLQVRIQENESIVKKIKYEIRELKNNILLDSGSISALDEIENGKSAKIKFEANFVTGKEYAAKITVVTNNSKKINYYTRVKYYETDYYLAQKMDFINNFHESSLDKQKAQALAKYLETDGTEDGSSFAKVTIHSSFDMFSWGNLNPTVITDIVPTIKEFNVETAAVQLEYFVSAKTDSGKEIYSVKEFYRIRYTADRIYLLNYERTMESMFDINLASLGKGEFKIGVTNDKDIDIVTSGENGKVAFVRNGELWYYSLAENEAVRVFSFMSDKNDYIREGYDQHNIRILNMDDSGNIDFTVYGYMNRGDYEGKVALIFYRFYIETKQIEEKVCIPLETSYQILKEDIEGFSYANHKDVFYFTLNNTIYSYDINAREVSTIATNITEKNFAAMPGKHAIAWLEGKSGEEAMIIYDLEKGTKKKVKAPQGEIIKILGSLDNHVLYGYVKKADIKEMKDGTVLVPAYKLEIADNDGTVLKEYRQKGVYITDAKIKDTVAQLIRMKKSKDGYKVISSDSILSQGKEDNNIIGLRSRVTDLTKTEWYLFMPEGFAMKNVPKVYDTMNAVLKQDTTLHLDKEEIVGEKYYIQAYGSIIGSTDDVSEAIAMADENVGVVIDGKHQLVWERSGKYNHKTLNQLKEVKVTESIDSVGACLSMMLQYNHISADINELTDNGKSIYDVLKKHFESPINLTGCNLEEILYFVSGDRPVIAMKDNTHAVLVIGYDETSVTIFDPQSGKKKFSLSAGTKLFEEAGNVFLSYCN</sequence>
<gene>
    <name evidence="2" type="ORF">FYJ58_03155</name>
</gene>
<dbReference type="GO" id="GO:0005524">
    <property type="term" value="F:ATP binding"/>
    <property type="evidence" value="ECO:0007669"/>
    <property type="project" value="InterPro"/>
</dbReference>
<dbReference type="Pfam" id="PF03412">
    <property type="entry name" value="Peptidase_C39"/>
    <property type="match status" value="1"/>
</dbReference>
<evidence type="ECO:0000259" key="1">
    <source>
        <dbReference type="Pfam" id="PF03412"/>
    </source>
</evidence>
<comment type="caution">
    <text evidence="2">The sequence shown here is derived from an EMBL/GenBank/DDBJ whole genome shotgun (WGS) entry which is preliminary data.</text>
</comment>
<dbReference type="RefSeq" id="WP_154517103.1">
    <property type="nucleotide sequence ID" value="NZ_VUMT01000003.1"/>
</dbReference>
<reference evidence="2 3" key="1">
    <citation type="submission" date="2019-08" db="EMBL/GenBank/DDBJ databases">
        <title>In-depth cultivation of the pig gut microbiome towards novel bacterial diversity and tailored functional studies.</title>
        <authorList>
            <person name="Wylensek D."/>
            <person name="Hitch T.C.A."/>
            <person name="Clavel T."/>
        </authorList>
    </citation>
    <scope>NUCLEOTIDE SEQUENCE [LARGE SCALE GENOMIC DNA]</scope>
    <source>
        <strain evidence="2 3">WCA-693-APC-MOT-I</strain>
    </source>
</reference>
<dbReference type="AlphaFoldDB" id="A0A6L5XWB4"/>
<dbReference type="Proteomes" id="UP000482209">
    <property type="component" value="Unassembled WGS sequence"/>
</dbReference>